<reference evidence="3" key="1">
    <citation type="journal article" date="2016" name="Genome Announc.">
        <title>Draft Genome Sequences of Three Strains of Ehrlichia ruminantium, a Tick-Borne Pathogen of Ruminants, Isolated from Zimbabwe, The Gambia, and Ghana.</title>
        <authorList>
            <person name="Nakao R."/>
            <person name="Jongejan F."/>
            <person name="Sugimoto C."/>
        </authorList>
    </citation>
    <scope>NUCLEOTIDE SEQUENCE</scope>
    <source>
        <strain evidence="2">Kerr Seringe</strain>
        <strain evidence="3">Pokoase 417</strain>
    </source>
</reference>
<feature type="region of interest" description="Disordered" evidence="1">
    <location>
        <begin position="204"/>
        <end position="224"/>
    </location>
</feature>
<name>A0A161M1M1_EHRRU</name>
<comment type="caution">
    <text evidence="3">The sequence shown here is derived from an EMBL/GenBank/DDBJ whole genome shotgun (WGS) entry which is preliminary data.</text>
</comment>
<gene>
    <name evidence="2" type="ORF">EHRUM2_05140</name>
    <name evidence="3" type="ORF">EHRUM3_06230</name>
</gene>
<dbReference type="RefSeq" id="WP_065432625.1">
    <property type="nucleotide sequence ID" value="NZ_BDDL01000060.1"/>
</dbReference>
<dbReference type="Proteomes" id="UP000092731">
    <property type="component" value="Unassembled WGS sequence"/>
</dbReference>
<dbReference type="EMBL" id="BDDL01000060">
    <property type="protein sequence ID" value="GAT77295.1"/>
    <property type="molecule type" value="Genomic_DNA"/>
</dbReference>
<evidence type="ECO:0000313" key="5">
    <source>
        <dbReference type="Proteomes" id="UP000092731"/>
    </source>
</evidence>
<proteinExistence type="predicted"/>
<dbReference type="Pfam" id="PF11224">
    <property type="entry name" value="DUF3023"/>
    <property type="match status" value="1"/>
</dbReference>
<dbReference type="InterPro" id="IPR021387">
    <property type="entry name" value="DUF3023"/>
</dbReference>
<accession>A0A161M1M1</accession>
<organism evidence="3 5">
    <name type="scientific">Ehrlichia ruminantium</name>
    <name type="common">heartwater rickettsia</name>
    <name type="synonym">Cowdria ruminantium</name>
    <dbReference type="NCBI Taxonomy" id="779"/>
    <lineage>
        <taxon>Bacteria</taxon>
        <taxon>Pseudomonadati</taxon>
        <taxon>Pseudomonadota</taxon>
        <taxon>Alphaproteobacteria</taxon>
        <taxon>Rickettsiales</taxon>
        <taxon>Anaplasmataceae</taxon>
        <taxon>Ehrlichia</taxon>
    </lineage>
</organism>
<dbReference type="EMBL" id="BDDM01000201">
    <property type="protein sequence ID" value="GAT78401.1"/>
    <property type="molecule type" value="Genomic_DNA"/>
</dbReference>
<evidence type="ECO:0000313" key="2">
    <source>
        <dbReference type="EMBL" id="GAT77295.1"/>
    </source>
</evidence>
<evidence type="ECO:0000313" key="4">
    <source>
        <dbReference type="Proteomes" id="UP000092677"/>
    </source>
</evidence>
<dbReference type="AlphaFoldDB" id="A0A161M1M1"/>
<evidence type="ECO:0000313" key="3">
    <source>
        <dbReference type="EMBL" id="GAT78401.1"/>
    </source>
</evidence>
<reference evidence="4 5" key="2">
    <citation type="submission" date="2016-05" db="EMBL/GenBank/DDBJ databases">
        <title>Draft genome sequences of four strains of Ehrlichia ruminantium, a tick-borne pathogen of ruminants, isolated from Zimbabwe, The Gambia and Ghana.</title>
        <authorList>
            <person name="Nakao R."/>
            <person name="Jongejan F."/>
            <person name="Sugimoto C."/>
        </authorList>
    </citation>
    <scope>NUCLEOTIDE SEQUENCE [LARGE SCALE GENOMIC DNA]</scope>
    <source>
        <strain evidence="4">Kerr Seringe</strain>
        <strain evidence="5">Pokoase 417</strain>
    </source>
</reference>
<dbReference type="Proteomes" id="UP000092677">
    <property type="component" value="Unassembled WGS sequence"/>
</dbReference>
<protein>
    <recommendedName>
        <fullName evidence="6">DUF3023 domain-containing protein</fullName>
    </recommendedName>
</protein>
<evidence type="ECO:0000256" key="1">
    <source>
        <dbReference type="SAM" id="MobiDB-lite"/>
    </source>
</evidence>
<sequence>MFNHKVIRLINTTLCNKIDLLVDVKIKRSYCIGHTEDHKELLQVYITKTHKNRQLILPNGQSLFLLMLRVPNVILKNDRYLCKTFVLSNEELEKKYINVKVCFLVDRDNIASFIHDIFNSQQLICKYLVRYGTSIFVRPLIECLRTYRCDEYYFLKNVVKLKADFILEEKEESNKLSYYGKRYCLTVFSNMSKKLPDIKELLPIQEDSGTEEEEEKEKEKQPAERLVETYIQSLSLSEGNLRTY</sequence>
<evidence type="ECO:0008006" key="6">
    <source>
        <dbReference type="Google" id="ProtNLM"/>
    </source>
</evidence>